<evidence type="ECO:0000259" key="8">
    <source>
        <dbReference type="PROSITE" id="PS50928"/>
    </source>
</evidence>
<accession>A0A1C7IK25</accession>
<feature type="transmembrane region" description="Helical" evidence="7">
    <location>
        <begin position="243"/>
        <end position="264"/>
    </location>
</feature>
<name>A0A1C7IK25_9FIRM</name>
<dbReference type="GO" id="GO:0055085">
    <property type="term" value="P:transmembrane transport"/>
    <property type="evidence" value="ECO:0007669"/>
    <property type="project" value="InterPro"/>
</dbReference>
<sequence>MKTTGKKISGRKIFTYVFLTIAALISLFPFYFMFVSATNTNAEILSAAPKLFFGSHLAENFANLNKKMDLVRILTNSTIMTVSYTALAIVLHSMAGYALAKFEFKGKGLLFGLIMITMMIPAQVMYVPLFTLMNNIGWANTYQAVVLPGLAGAFGIFLMRQNMLAFPTSLIEAARIDGCGEIGIFLKVVLPSQKPAVGALGIYMFMSMWNNFMWPLIILSTKSMYNFPVALAMLDGVVWRKDYGVIMLATVCAVLPIMIIFLVFQKQFVAGVMGGAVKE</sequence>
<evidence type="ECO:0000313" key="9">
    <source>
        <dbReference type="EMBL" id="ANU78739.2"/>
    </source>
</evidence>
<dbReference type="GO" id="GO:0005886">
    <property type="term" value="C:plasma membrane"/>
    <property type="evidence" value="ECO:0007669"/>
    <property type="project" value="UniProtKB-SubCell"/>
</dbReference>
<organism evidence="9 10">
    <name type="scientific">Blautia pseudococcoides</name>
    <dbReference type="NCBI Taxonomy" id="1796616"/>
    <lineage>
        <taxon>Bacteria</taxon>
        <taxon>Bacillati</taxon>
        <taxon>Bacillota</taxon>
        <taxon>Clostridia</taxon>
        <taxon>Lachnospirales</taxon>
        <taxon>Lachnospiraceae</taxon>
        <taxon>Blautia</taxon>
    </lineage>
</organism>
<dbReference type="STRING" id="1796616.A4V09_17680"/>
<evidence type="ECO:0000256" key="5">
    <source>
        <dbReference type="ARBA" id="ARBA00022989"/>
    </source>
</evidence>
<feature type="transmembrane region" description="Helical" evidence="7">
    <location>
        <begin position="141"/>
        <end position="159"/>
    </location>
</feature>
<feature type="transmembrane region" description="Helical" evidence="7">
    <location>
        <begin position="73"/>
        <end position="97"/>
    </location>
</feature>
<dbReference type="EMBL" id="CP015405">
    <property type="protein sequence ID" value="ANU78739.2"/>
    <property type="molecule type" value="Genomic_DNA"/>
</dbReference>
<dbReference type="AlphaFoldDB" id="A0A1C7IK25"/>
<dbReference type="PANTHER" id="PTHR43744:SF2">
    <property type="entry name" value="ARABINOOLIGOSACCHARIDES TRANSPORT SYSTEM PERMEASE PROTEIN ARAQ"/>
    <property type="match status" value="1"/>
</dbReference>
<evidence type="ECO:0000256" key="4">
    <source>
        <dbReference type="ARBA" id="ARBA00022692"/>
    </source>
</evidence>
<evidence type="ECO:0000256" key="1">
    <source>
        <dbReference type="ARBA" id="ARBA00004651"/>
    </source>
</evidence>
<feature type="transmembrane region" description="Helical" evidence="7">
    <location>
        <begin position="196"/>
        <end position="218"/>
    </location>
</feature>
<dbReference type="PANTHER" id="PTHR43744">
    <property type="entry name" value="ABC TRANSPORTER PERMEASE PROTEIN MG189-RELATED-RELATED"/>
    <property type="match status" value="1"/>
</dbReference>
<dbReference type="Pfam" id="PF00528">
    <property type="entry name" value="BPD_transp_1"/>
    <property type="match status" value="1"/>
</dbReference>
<dbReference type="Proteomes" id="UP000092574">
    <property type="component" value="Chromosome"/>
</dbReference>
<evidence type="ECO:0000256" key="3">
    <source>
        <dbReference type="ARBA" id="ARBA00022475"/>
    </source>
</evidence>
<proteinExistence type="inferred from homology"/>
<keyword evidence="10" id="KW-1185">Reference proteome</keyword>
<dbReference type="InterPro" id="IPR035906">
    <property type="entry name" value="MetI-like_sf"/>
</dbReference>
<dbReference type="RefSeq" id="WP_084043658.1">
    <property type="nucleotide sequence ID" value="NZ_CP015405.2"/>
</dbReference>
<evidence type="ECO:0000313" key="10">
    <source>
        <dbReference type="Proteomes" id="UP000092574"/>
    </source>
</evidence>
<keyword evidence="4 7" id="KW-0812">Transmembrane</keyword>
<dbReference type="PROSITE" id="PS50928">
    <property type="entry name" value="ABC_TM1"/>
    <property type="match status" value="1"/>
</dbReference>
<keyword evidence="3" id="KW-1003">Cell membrane</keyword>
<feature type="transmembrane region" description="Helical" evidence="7">
    <location>
        <begin position="12"/>
        <end position="34"/>
    </location>
</feature>
<evidence type="ECO:0000256" key="6">
    <source>
        <dbReference type="ARBA" id="ARBA00023136"/>
    </source>
</evidence>
<evidence type="ECO:0000256" key="7">
    <source>
        <dbReference type="RuleBase" id="RU363032"/>
    </source>
</evidence>
<protein>
    <submittedName>
        <fullName evidence="9">ABC transporter permease</fullName>
    </submittedName>
</protein>
<evidence type="ECO:0000256" key="2">
    <source>
        <dbReference type="ARBA" id="ARBA00022448"/>
    </source>
</evidence>
<keyword evidence="6 7" id="KW-0472">Membrane</keyword>
<dbReference type="SUPFAM" id="SSF161098">
    <property type="entry name" value="MetI-like"/>
    <property type="match status" value="1"/>
</dbReference>
<comment type="similarity">
    <text evidence="7">Belongs to the binding-protein-dependent transport system permease family.</text>
</comment>
<dbReference type="OrthoDB" id="9787837at2"/>
<dbReference type="CDD" id="cd06261">
    <property type="entry name" value="TM_PBP2"/>
    <property type="match status" value="1"/>
</dbReference>
<keyword evidence="5 7" id="KW-1133">Transmembrane helix</keyword>
<keyword evidence="2 7" id="KW-0813">Transport</keyword>
<gene>
    <name evidence="9" type="ORF">A4V09_17680</name>
</gene>
<reference evidence="9" key="1">
    <citation type="submission" date="2017-04" db="EMBL/GenBank/DDBJ databases">
        <title>Complete Genome Sequences of Twelve Strains of a Stable Defined Moderately Diverse Mouse Microbiota 2 (sDMDMm2).</title>
        <authorList>
            <person name="Uchimura Y."/>
            <person name="Wyss M."/>
            <person name="Brugiroux S."/>
            <person name="Limenitakis J.P."/>
            <person name="Stecher B."/>
            <person name="McCoy K.D."/>
            <person name="Macpherson A.J."/>
        </authorList>
    </citation>
    <scope>NUCLEOTIDE SEQUENCE</scope>
    <source>
        <strain evidence="9">YL58</strain>
    </source>
</reference>
<feature type="transmembrane region" description="Helical" evidence="7">
    <location>
        <begin position="109"/>
        <end position="129"/>
    </location>
</feature>
<dbReference type="InterPro" id="IPR000515">
    <property type="entry name" value="MetI-like"/>
</dbReference>
<dbReference type="Gene3D" id="1.10.3720.10">
    <property type="entry name" value="MetI-like"/>
    <property type="match status" value="1"/>
</dbReference>
<comment type="subcellular location">
    <subcellularLocation>
        <location evidence="1 7">Cell membrane</location>
        <topology evidence="1 7">Multi-pass membrane protein</topology>
    </subcellularLocation>
</comment>
<dbReference type="KEGG" id="byl:A4V09_17680"/>
<feature type="domain" description="ABC transmembrane type-1" evidence="8">
    <location>
        <begin position="74"/>
        <end position="264"/>
    </location>
</feature>